<protein>
    <recommendedName>
        <fullName evidence="4">Alanine, arginine and proline rich protein</fullName>
    </recommendedName>
</protein>
<feature type="compositionally biased region" description="Pro residues" evidence="1">
    <location>
        <begin position="65"/>
        <end position="77"/>
    </location>
</feature>
<evidence type="ECO:0008006" key="4">
    <source>
        <dbReference type="Google" id="ProtNLM"/>
    </source>
</evidence>
<sequence>MVDSRRPGPSRPPVRLRPAPVSDPPYVDESPDLWPRPSGQLALDLFGAAHQPAGRPPGRRHDSRPGPPRPRSGPPPGALATATPEAGRAAQRFVATFLEILNGYRPPGQLRSLVEPGRAAEVTEQLARASARTGPHRRRSSRPVVHLRRLRVCEPRSAAVEAAAVLAGAGRTWALAVRLEHRRGGWLCTALQVL</sequence>
<keyword evidence="3" id="KW-1185">Reference proteome</keyword>
<dbReference type="EMBL" id="VIXA01000002">
    <property type="protein sequence ID" value="TWG21616.1"/>
    <property type="molecule type" value="Genomic_DNA"/>
</dbReference>
<proteinExistence type="predicted"/>
<dbReference type="InterPro" id="IPR045596">
    <property type="entry name" value="DUF6459"/>
</dbReference>
<dbReference type="Pfam" id="PF20060">
    <property type="entry name" value="DUF6459"/>
    <property type="match status" value="1"/>
</dbReference>
<dbReference type="OrthoDB" id="3483459at2"/>
<feature type="region of interest" description="Disordered" evidence="1">
    <location>
        <begin position="1"/>
        <end position="85"/>
    </location>
</feature>
<evidence type="ECO:0000313" key="2">
    <source>
        <dbReference type="EMBL" id="TWG21616.1"/>
    </source>
</evidence>
<gene>
    <name evidence="2" type="ORF">FHX75_12131</name>
</gene>
<dbReference type="AlphaFoldDB" id="A0A561WCM9"/>
<organism evidence="2 3">
    <name type="scientific">Micromonospora palomenae</name>
    <dbReference type="NCBI Taxonomy" id="1461247"/>
    <lineage>
        <taxon>Bacteria</taxon>
        <taxon>Bacillati</taxon>
        <taxon>Actinomycetota</taxon>
        <taxon>Actinomycetes</taxon>
        <taxon>Micromonosporales</taxon>
        <taxon>Micromonosporaceae</taxon>
        <taxon>Micromonospora</taxon>
    </lineage>
</organism>
<accession>A0A561WCM9</accession>
<comment type="caution">
    <text evidence="2">The sequence shown here is derived from an EMBL/GenBank/DDBJ whole genome shotgun (WGS) entry which is preliminary data.</text>
</comment>
<dbReference type="RefSeq" id="WP_154939261.1">
    <property type="nucleotide sequence ID" value="NZ_VIXA01000002.1"/>
</dbReference>
<name>A0A561WCM9_9ACTN</name>
<evidence type="ECO:0000256" key="1">
    <source>
        <dbReference type="SAM" id="MobiDB-lite"/>
    </source>
</evidence>
<dbReference type="Proteomes" id="UP000319927">
    <property type="component" value="Unassembled WGS sequence"/>
</dbReference>
<reference evidence="2 3" key="1">
    <citation type="submission" date="2019-06" db="EMBL/GenBank/DDBJ databases">
        <title>Sequencing the genomes of 1000 actinobacteria strains.</title>
        <authorList>
            <person name="Klenk H.-P."/>
        </authorList>
    </citation>
    <scope>NUCLEOTIDE SEQUENCE [LARGE SCALE GENOMIC DNA]</scope>
    <source>
        <strain evidence="2 3">DSM 102131</strain>
    </source>
</reference>
<evidence type="ECO:0000313" key="3">
    <source>
        <dbReference type="Proteomes" id="UP000319927"/>
    </source>
</evidence>